<dbReference type="InterPro" id="IPR043993">
    <property type="entry name" value="T4SS_pilin"/>
</dbReference>
<evidence type="ECO:0000313" key="3">
    <source>
        <dbReference type="Proteomes" id="UP000748332"/>
    </source>
</evidence>
<feature type="transmembrane region" description="Helical" evidence="1">
    <location>
        <begin position="58"/>
        <end position="81"/>
    </location>
</feature>
<reference evidence="2" key="2">
    <citation type="journal article" date="2021" name="Microbiome">
        <title>Successional dynamics and alternative stable states in a saline activated sludge microbial community over 9 years.</title>
        <authorList>
            <person name="Wang Y."/>
            <person name="Ye J."/>
            <person name="Ju F."/>
            <person name="Liu L."/>
            <person name="Boyd J.A."/>
            <person name="Deng Y."/>
            <person name="Parks D.H."/>
            <person name="Jiang X."/>
            <person name="Yin X."/>
            <person name="Woodcroft B.J."/>
            <person name="Tyson G.W."/>
            <person name="Hugenholtz P."/>
            <person name="Polz M.F."/>
            <person name="Zhang T."/>
        </authorList>
    </citation>
    <scope>NUCLEOTIDE SEQUENCE</scope>
    <source>
        <strain evidence="2">HKST-UBA16</strain>
    </source>
</reference>
<protein>
    <submittedName>
        <fullName evidence="2">Uncharacterized protein</fullName>
    </submittedName>
</protein>
<dbReference type="Pfam" id="PF18895">
    <property type="entry name" value="T4SS_pilin"/>
    <property type="match status" value="1"/>
</dbReference>
<feature type="transmembrane region" description="Helical" evidence="1">
    <location>
        <begin position="93"/>
        <end position="117"/>
    </location>
</feature>
<evidence type="ECO:0000313" key="2">
    <source>
        <dbReference type="EMBL" id="MCA9374842.1"/>
    </source>
</evidence>
<keyword evidence="1" id="KW-0472">Membrane</keyword>
<evidence type="ECO:0000256" key="1">
    <source>
        <dbReference type="SAM" id="Phobius"/>
    </source>
</evidence>
<comment type="caution">
    <text evidence="2">The sequence shown here is derived from an EMBL/GenBank/DDBJ whole genome shotgun (WGS) entry which is preliminary data.</text>
</comment>
<proteinExistence type="predicted"/>
<dbReference type="AlphaFoldDB" id="A0A955HYF1"/>
<name>A0A955HYF1_9BACT</name>
<keyword evidence="1" id="KW-1133">Transmembrane helix</keyword>
<dbReference type="EMBL" id="JAGQLM010000031">
    <property type="protein sequence ID" value="MCA9374842.1"/>
    <property type="molecule type" value="Genomic_DNA"/>
</dbReference>
<organism evidence="2 3">
    <name type="scientific">Candidatus Dojkabacteria bacterium</name>
    <dbReference type="NCBI Taxonomy" id="2099670"/>
    <lineage>
        <taxon>Bacteria</taxon>
        <taxon>Candidatus Dojkabacteria</taxon>
    </lineage>
</organism>
<keyword evidence="1" id="KW-0812">Transmembrane</keyword>
<accession>A0A955HYF1</accession>
<sequence length="128" mass="13687">MPEKSIRNKNLVRNVIRGFYLLVLLFSSRALVYADILSDRLNAVGTSTNQVDLVNNVISLAIPIGVFSLIGLMVSAGYIMLTSEGNPEKIAEARSIIVNALIGFGLVGLAVAILLLINNVLQLPGVNP</sequence>
<gene>
    <name evidence="2" type="ORF">KC622_00765</name>
</gene>
<reference evidence="2" key="1">
    <citation type="submission" date="2020-04" db="EMBL/GenBank/DDBJ databases">
        <authorList>
            <person name="Zhang T."/>
        </authorList>
    </citation>
    <scope>NUCLEOTIDE SEQUENCE</scope>
    <source>
        <strain evidence="2">HKST-UBA16</strain>
    </source>
</reference>
<dbReference type="Proteomes" id="UP000748332">
    <property type="component" value="Unassembled WGS sequence"/>
</dbReference>